<dbReference type="Pfam" id="PF09678">
    <property type="entry name" value="Caa3_CtaG"/>
    <property type="match status" value="2"/>
</dbReference>
<dbReference type="AlphaFoldDB" id="A0A7L5DLR4"/>
<feature type="transmembrane region" description="Helical" evidence="6">
    <location>
        <begin position="6"/>
        <end position="25"/>
    </location>
</feature>
<dbReference type="EMBL" id="CP051677">
    <property type="protein sequence ID" value="QJD78441.1"/>
    <property type="molecule type" value="Genomic_DNA"/>
</dbReference>
<keyword evidence="8" id="KW-1185">Reference proteome</keyword>
<feature type="transmembrane region" description="Helical" evidence="6">
    <location>
        <begin position="191"/>
        <end position="212"/>
    </location>
</feature>
<accession>A0A7L5DLR4</accession>
<keyword evidence="3 6" id="KW-0812">Transmembrane</keyword>
<evidence type="ECO:0000256" key="4">
    <source>
        <dbReference type="ARBA" id="ARBA00022989"/>
    </source>
</evidence>
<evidence type="ECO:0000256" key="6">
    <source>
        <dbReference type="SAM" id="Phobius"/>
    </source>
</evidence>
<feature type="transmembrane region" description="Helical" evidence="6">
    <location>
        <begin position="68"/>
        <end position="86"/>
    </location>
</feature>
<evidence type="ECO:0000256" key="3">
    <source>
        <dbReference type="ARBA" id="ARBA00022692"/>
    </source>
</evidence>
<evidence type="ECO:0000256" key="1">
    <source>
        <dbReference type="ARBA" id="ARBA00004651"/>
    </source>
</evidence>
<keyword evidence="4 6" id="KW-1133">Transmembrane helix</keyword>
<keyword evidence="2" id="KW-1003">Cell membrane</keyword>
<protein>
    <submittedName>
        <fullName evidence="7">Cytochrome c oxidase assembly protein</fullName>
    </submittedName>
</protein>
<reference evidence="7 8" key="1">
    <citation type="submission" date="2020-04" db="EMBL/GenBank/DDBJ databases">
        <title>Genome sequencing of novel species.</title>
        <authorList>
            <person name="Heo J."/>
            <person name="Kim S.-J."/>
            <person name="Kim J.-S."/>
            <person name="Hong S.-B."/>
            <person name="Kwon S.-W."/>
        </authorList>
    </citation>
    <scope>NUCLEOTIDE SEQUENCE [LARGE SCALE GENOMIC DNA]</scope>
    <source>
        <strain evidence="7 8">CJU-R4</strain>
    </source>
</reference>
<evidence type="ECO:0000256" key="2">
    <source>
        <dbReference type="ARBA" id="ARBA00022475"/>
    </source>
</evidence>
<evidence type="ECO:0000256" key="5">
    <source>
        <dbReference type="ARBA" id="ARBA00023136"/>
    </source>
</evidence>
<feature type="transmembrane region" description="Helical" evidence="6">
    <location>
        <begin position="107"/>
        <end position="125"/>
    </location>
</feature>
<feature type="transmembrane region" description="Helical" evidence="6">
    <location>
        <begin position="250"/>
        <end position="272"/>
    </location>
</feature>
<feature type="transmembrane region" description="Helical" evidence="6">
    <location>
        <begin position="37"/>
        <end position="56"/>
    </location>
</feature>
<dbReference type="InterPro" id="IPR019108">
    <property type="entry name" value="Caa3_assmbl_CtaG-rel"/>
</dbReference>
<dbReference type="KEGG" id="srho:HH216_08395"/>
<evidence type="ECO:0000313" key="7">
    <source>
        <dbReference type="EMBL" id="QJD78441.1"/>
    </source>
</evidence>
<dbReference type="RefSeq" id="WP_169550415.1">
    <property type="nucleotide sequence ID" value="NZ_CP051677.1"/>
</dbReference>
<keyword evidence="5 6" id="KW-0472">Membrane</keyword>
<gene>
    <name evidence="7" type="ORF">HH216_08395</name>
</gene>
<sequence length="287" mass="30930">MSSVMHYWSFDLVSVGLLLALGLFYGSASGWRWQRGAGLYAAGLALLALVQFSPLHTLGITCSMSAHMVGHMLLLLLAAPLLVLGLPRQPLGRAHGFIDRLSTVFQAVPWLGWLIGLGTMWFWHIPDVYGASVAHDDAGIIPLCTLAGPSTDWATNGLHLAHPVSLVLAGICFAWPVLGPQPDRRIFPLTGVLYLFTACVGCSLLGMLITFAPAGSFAAYAPGQTYYAMLSTLPAGWQLQPAVDQQTAGLLMWVPGCLVYLTGALWLFFAWLTNEDETHQVAPVRAN</sequence>
<dbReference type="Proteomes" id="UP000501128">
    <property type="component" value="Chromosome"/>
</dbReference>
<dbReference type="GO" id="GO:0005886">
    <property type="term" value="C:plasma membrane"/>
    <property type="evidence" value="ECO:0007669"/>
    <property type="project" value="UniProtKB-SubCell"/>
</dbReference>
<organism evidence="7 8">
    <name type="scientific">Spirosoma rhododendri</name>
    <dbReference type="NCBI Taxonomy" id="2728024"/>
    <lineage>
        <taxon>Bacteria</taxon>
        <taxon>Pseudomonadati</taxon>
        <taxon>Bacteroidota</taxon>
        <taxon>Cytophagia</taxon>
        <taxon>Cytophagales</taxon>
        <taxon>Cytophagaceae</taxon>
        <taxon>Spirosoma</taxon>
    </lineage>
</organism>
<name>A0A7L5DLR4_9BACT</name>
<comment type="subcellular location">
    <subcellularLocation>
        <location evidence="1">Cell membrane</location>
        <topology evidence="1">Multi-pass membrane protein</topology>
    </subcellularLocation>
</comment>
<feature type="transmembrane region" description="Helical" evidence="6">
    <location>
        <begin position="160"/>
        <end position="179"/>
    </location>
</feature>
<proteinExistence type="predicted"/>
<evidence type="ECO:0000313" key="8">
    <source>
        <dbReference type="Proteomes" id="UP000501128"/>
    </source>
</evidence>